<feature type="non-terminal residue" evidence="2">
    <location>
        <position position="1"/>
    </location>
</feature>
<protein>
    <recommendedName>
        <fullName evidence="1">MULE transposase domain-containing protein</fullName>
    </recommendedName>
</protein>
<feature type="non-terminal residue" evidence="2">
    <location>
        <position position="173"/>
    </location>
</feature>
<proteinExistence type="predicted"/>
<dbReference type="AlphaFoldDB" id="A0A443RSR2"/>
<dbReference type="EMBL" id="NCKV01040719">
    <property type="protein sequence ID" value="RWS18371.1"/>
    <property type="molecule type" value="Genomic_DNA"/>
</dbReference>
<accession>A0A443RSR2</accession>
<dbReference type="OrthoDB" id="6500349at2759"/>
<dbReference type="Proteomes" id="UP000288716">
    <property type="component" value="Unassembled WGS sequence"/>
</dbReference>
<dbReference type="PANTHER" id="PTHR47160">
    <property type="entry name" value="PUTATIVE-RELATED"/>
    <property type="match status" value="1"/>
</dbReference>
<dbReference type="PANTHER" id="PTHR47160:SF10">
    <property type="entry name" value="MULE TRANSPOSASE DOMAIN-CONTAINING PROTEIN"/>
    <property type="match status" value="1"/>
</dbReference>
<reference evidence="2 3" key="1">
    <citation type="journal article" date="2018" name="Gigascience">
        <title>Genomes of trombidid mites reveal novel predicted allergens and laterally-transferred genes associated with secondary metabolism.</title>
        <authorList>
            <person name="Dong X."/>
            <person name="Chaisiri K."/>
            <person name="Xia D."/>
            <person name="Armstrong S.D."/>
            <person name="Fang Y."/>
            <person name="Donnelly M.J."/>
            <person name="Kadowaki T."/>
            <person name="McGarry J.W."/>
            <person name="Darby A.C."/>
            <person name="Makepeace B.L."/>
        </authorList>
    </citation>
    <scope>NUCLEOTIDE SEQUENCE [LARGE SCALE GENOMIC DNA]</scope>
    <source>
        <strain evidence="2">UoL-UT</strain>
    </source>
</reference>
<evidence type="ECO:0000313" key="2">
    <source>
        <dbReference type="EMBL" id="RWS18371.1"/>
    </source>
</evidence>
<name>A0A443RSR2_9ACAR</name>
<evidence type="ECO:0000313" key="3">
    <source>
        <dbReference type="Proteomes" id="UP000288716"/>
    </source>
</evidence>
<comment type="caution">
    <text evidence="2">The sequence shown here is derived from an EMBL/GenBank/DDBJ whole genome shotgun (WGS) entry which is preliminary data.</text>
</comment>
<dbReference type="STRING" id="299467.A0A443RSR2"/>
<dbReference type="InterPro" id="IPR018289">
    <property type="entry name" value="MULE_transposase_dom"/>
</dbReference>
<keyword evidence="3" id="KW-1185">Reference proteome</keyword>
<dbReference type="VEuPathDB" id="VectorBase:LDEU013669"/>
<evidence type="ECO:0000259" key="1">
    <source>
        <dbReference type="Pfam" id="PF10551"/>
    </source>
</evidence>
<sequence>TIQRTRKQVDGSPNNPNSLQELVIPEKYTKTRKGDDFLFFDSGPGPERIIIFATNKAIDLLSGSDHWYADGTFKTSPLIFGQIYTIHGIKNHEVIPAVYGLLPNQLESTYDNLFAALKAKAPSLNTSNIMTDFELGARNAFRSFFPNSIVRGCFFHFCQAIYRKIKSCNEILE</sequence>
<feature type="domain" description="MULE transposase" evidence="1">
    <location>
        <begin position="67"/>
        <end position="159"/>
    </location>
</feature>
<organism evidence="2 3">
    <name type="scientific">Leptotrombidium deliense</name>
    <dbReference type="NCBI Taxonomy" id="299467"/>
    <lineage>
        <taxon>Eukaryota</taxon>
        <taxon>Metazoa</taxon>
        <taxon>Ecdysozoa</taxon>
        <taxon>Arthropoda</taxon>
        <taxon>Chelicerata</taxon>
        <taxon>Arachnida</taxon>
        <taxon>Acari</taxon>
        <taxon>Acariformes</taxon>
        <taxon>Trombidiformes</taxon>
        <taxon>Prostigmata</taxon>
        <taxon>Anystina</taxon>
        <taxon>Parasitengona</taxon>
        <taxon>Trombiculoidea</taxon>
        <taxon>Trombiculidae</taxon>
        <taxon>Leptotrombidium</taxon>
    </lineage>
</organism>
<gene>
    <name evidence="2" type="ORF">B4U80_11540</name>
</gene>
<dbReference type="Pfam" id="PF10551">
    <property type="entry name" value="MULE"/>
    <property type="match status" value="1"/>
</dbReference>